<feature type="compositionally biased region" description="Basic and acidic residues" evidence="1">
    <location>
        <begin position="598"/>
        <end position="615"/>
    </location>
</feature>
<dbReference type="Gene3D" id="1.20.58.340">
    <property type="entry name" value="Magnesium transport protein CorA, transmembrane region"/>
    <property type="match status" value="1"/>
</dbReference>
<dbReference type="AlphaFoldDB" id="A0A4Z1JA08"/>
<feature type="region of interest" description="Disordered" evidence="1">
    <location>
        <begin position="598"/>
        <end position="676"/>
    </location>
</feature>
<evidence type="ECO:0000313" key="4">
    <source>
        <dbReference type="Proteomes" id="UP000297229"/>
    </source>
</evidence>
<keyword evidence="2" id="KW-0812">Transmembrane</keyword>
<feature type="region of interest" description="Disordered" evidence="1">
    <location>
        <begin position="534"/>
        <end position="581"/>
    </location>
</feature>
<dbReference type="OrthoDB" id="5428055at2759"/>
<evidence type="ECO:0000256" key="2">
    <source>
        <dbReference type="SAM" id="Phobius"/>
    </source>
</evidence>
<dbReference type="STRING" id="278938.A0A4Z1JA08"/>
<organism evidence="3 4">
    <name type="scientific">Botrytis elliptica</name>
    <dbReference type="NCBI Taxonomy" id="278938"/>
    <lineage>
        <taxon>Eukaryota</taxon>
        <taxon>Fungi</taxon>
        <taxon>Dikarya</taxon>
        <taxon>Ascomycota</taxon>
        <taxon>Pezizomycotina</taxon>
        <taxon>Leotiomycetes</taxon>
        <taxon>Helotiales</taxon>
        <taxon>Sclerotiniaceae</taxon>
        <taxon>Botrytis</taxon>
    </lineage>
</organism>
<keyword evidence="2" id="KW-0472">Membrane</keyword>
<dbReference type="Proteomes" id="UP000297229">
    <property type="component" value="Unassembled WGS sequence"/>
</dbReference>
<evidence type="ECO:0000256" key="1">
    <source>
        <dbReference type="SAM" id="MobiDB-lite"/>
    </source>
</evidence>
<protein>
    <submittedName>
        <fullName evidence="3">Uncharacterized protein</fullName>
    </submittedName>
</protein>
<name>A0A4Z1JA08_9HELO</name>
<proteinExistence type="predicted"/>
<feature type="transmembrane region" description="Helical" evidence="2">
    <location>
        <begin position="498"/>
        <end position="516"/>
    </location>
</feature>
<dbReference type="EMBL" id="PQXM01000702">
    <property type="protein sequence ID" value="TGO70565.1"/>
    <property type="molecule type" value="Genomic_DNA"/>
</dbReference>
<reference evidence="3 4" key="1">
    <citation type="submission" date="2017-12" db="EMBL/GenBank/DDBJ databases">
        <title>Comparative genomics of Botrytis spp.</title>
        <authorList>
            <person name="Valero-Jimenez C.A."/>
            <person name="Tapia P."/>
            <person name="Veloso J."/>
            <person name="Silva-Moreno E."/>
            <person name="Staats M."/>
            <person name="Valdes J.H."/>
            <person name="Van Kan J.A.L."/>
        </authorList>
    </citation>
    <scope>NUCLEOTIDE SEQUENCE [LARGE SCALE GENOMIC DNA]</scope>
    <source>
        <strain evidence="3 4">Be9601</strain>
    </source>
</reference>
<feature type="compositionally biased region" description="Basic and acidic residues" evidence="1">
    <location>
        <begin position="630"/>
        <end position="646"/>
    </location>
</feature>
<keyword evidence="2" id="KW-1133">Transmembrane helix</keyword>
<sequence>MDPEFYIPEKAEKCWAGDPYMLEKAKSYGIQARKLGDRLRWSTVGNHAWMDNEIPRCVPRVCLFELEGSSLQSKNQPQHFQSARDLRFYFMNSRVDQSSSETQKRLIILEDIDPRFAELLGVMLEIPPAFFISHYHRDINLRILDRTYAQTKNSKCWKTAIPRCSTLDLLKDDYEDYEGDYNLFAGNFFRRPILNEEMGGILHFHSVMSCWGQQLGDSSWTTVLLVDSPKTYLLPAKAHLEDPAQNAIHLVNTRPKNPWYQQVLLDPPNSYTIASNRECMYDFLTAAHKGSGYEYSENPFSATVYARNFVRAAWEVNVARLSHSSYFFVYASRENDGSIEDIQLHDRRVVEGYQDLIFERTKIRYARKCVVQIVSAFQCGRVSPSHFSSGGCQTEKASNTEELEEESNIWRLLDKDLEIVEMQINQHMEEYAQRAALNEAHANRLQTFEANKQTMAANRQARSAGQLTKIATAVVPSTVVASIFSMGGDFAAGEKLFLVYWAISLPVTLALLIWVLHEDISKAWSKLTVRRRSKEYGSDDSESETSDSESDYTSSESGTSERGSEYVNSESEISNRESDDKGSKRNWLRFLRRQRKGATVDEEKATESRSIRERSFQTARSDSIIPADNRSFERRRQNSIRSEDGSFKTAKTNSLAVRGGPSIASKDLKTKKRNTL</sequence>
<feature type="compositionally biased region" description="Low complexity" evidence="1">
    <location>
        <begin position="551"/>
        <end position="561"/>
    </location>
</feature>
<feature type="compositionally biased region" description="Acidic residues" evidence="1">
    <location>
        <begin position="538"/>
        <end position="550"/>
    </location>
</feature>
<comment type="caution">
    <text evidence="3">The sequence shown here is derived from an EMBL/GenBank/DDBJ whole genome shotgun (WGS) entry which is preliminary data.</text>
</comment>
<accession>A0A4Z1JA08</accession>
<evidence type="ECO:0000313" key="3">
    <source>
        <dbReference type="EMBL" id="TGO70565.1"/>
    </source>
</evidence>
<keyword evidence="4" id="KW-1185">Reference proteome</keyword>
<gene>
    <name evidence="3" type="ORF">BELL_0704g00010</name>
</gene>